<gene>
    <name evidence="7" type="ORF">V1264_024784</name>
</gene>
<dbReference type="Gene3D" id="1.10.1450.10">
    <property type="entry name" value="Tetraspanin"/>
    <property type="match status" value="1"/>
</dbReference>
<evidence type="ECO:0000313" key="7">
    <source>
        <dbReference type="EMBL" id="KAK7089031.1"/>
    </source>
</evidence>
<accession>A0AAN9ALF9</accession>
<keyword evidence="3 6" id="KW-0812">Transmembrane</keyword>
<dbReference type="Proteomes" id="UP001374579">
    <property type="component" value="Unassembled WGS sequence"/>
</dbReference>
<evidence type="ECO:0000256" key="5">
    <source>
        <dbReference type="ARBA" id="ARBA00023136"/>
    </source>
</evidence>
<dbReference type="PRINTS" id="PR00259">
    <property type="entry name" value="TMFOUR"/>
</dbReference>
<evidence type="ECO:0000256" key="4">
    <source>
        <dbReference type="ARBA" id="ARBA00022989"/>
    </source>
</evidence>
<comment type="caution">
    <text evidence="7">The sequence shown here is derived from an EMBL/GenBank/DDBJ whole genome shotgun (WGS) entry which is preliminary data.</text>
</comment>
<evidence type="ECO:0000313" key="8">
    <source>
        <dbReference type="Proteomes" id="UP001374579"/>
    </source>
</evidence>
<keyword evidence="5 6" id="KW-0472">Membrane</keyword>
<reference evidence="7 8" key="1">
    <citation type="submission" date="2024-02" db="EMBL/GenBank/DDBJ databases">
        <title>Chromosome-scale genome assembly of the rough periwinkle Littorina saxatilis.</title>
        <authorList>
            <person name="De Jode A."/>
            <person name="Faria R."/>
            <person name="Formenti G."/>
            <person name="Sims Y."/>
            <person name="Smith T.P."/>
            <person name="Tracey A."/>
            <person name="Wood J.M.D."/>
            <person name="Zagrodzka Z.B."/>
            <person name="Johannesson K."/>
            <person name="Butlin R.K."/>
            <person name="Leder E.H."/>
        </authorList>
    </citation>
    <scope>NUCLEOTIDE SEQUENCE [LARGE SCALE GENOMIC DNA]</scope>
    <source>
        <strain evidence="7">Snail1</strain>
        <tissue evidence="7">Muscle</tissue>
    </source>
</reference>
<dbReference type="PROSITE" id="PS00421">
    <property type="entry name" value="TM4_1"/>
    <property type="match status" value="1"/>
</dbReference>
<organism evidence="7 8">
    <name type="scientific">Littorina saxatilis</name>
    <dbReference type="NCBI Taxonomy" id="31220"/>
    <lineage>
        <taxon>Eukaryota</taxon>
        <taxon>Metazoa</taxon>
        <taxon>Spiralia</taxon>
        <taxon>Lophotrochozoa</taxon>
        <taxon>Mollusca</taxon>
        <taxon>Gastropoda</taxon>
        <taxon>Caenogastropoda</taxon>
        <taxon>Littorinimorpha</taxon>
        <taxon>Littorinoidea</taxon>
        <taxon>Littorinidae</taxon>
        <taxon>Littorina</taxon>
    </lineage>
</organism>
<dbReference type="EMBL" id="JBAMIC010003215">
    <property type="protein sequence ID" value="KAK7089031.1"/>
    <property type="molecule type" value="Genomic_DNA"/>
</dbReference>
<dbReference type="PIRSF" id="PIRSF002419">
    <property type="entry name" value="Tetraspanin"/>
    <property type="match status" value="1"/>
</dbReference>
<name>A0AAN9ALF9_9CAEN</name>
<feature type="transmembrane region" description="Helical" evidence="6">
    <location>
        <begin position="95"/>
        <end position="120"/>
    </location>
</feature>
<dbReference type="Pfam" id="PF00335">
    <property type="entry name" value="Tetraspanin"/>
    <property type="match status" value="1"/>
</dbReference>
<dbReference type="InterPro" id="IPR000301">
    <property type="entry name" value="Tetraspanin_animals"/>
</dbReference>
<evidence type="ECO:0000256" key="1">
    <source>
        <dbReference type="ARBA" id="ARBA00004141"/>
    </source>
</evidence>
<dbReference type="InterPro" id="IPR018503">
    <property type="entry name" value="Tetraspanin_CS"/>
</dbReference>
<proteinExistence type="inferred from homology"/>
<comment type="subcellular location">
    <subcellularLocation>
        <location evidence="1 6">Membrane</location>
        <topology evidence="1 6">Multi-pass membrane protein</topology>
    </subcellularLocation>
</comment>
<feature type="transmembrane region" description="Helical" evidence="6">
    <location>
        <begin position="244"/>
        <end position="269"/>
    </location>
</feature>
<evidence type="ECO:0000256" key="2">
    <source>
        <dbReference type="ARBA" id="ARBA00006840"/>
    </source>
</evidence>
<dbReference type="PANTHER" id="PTHR19282:SF534">
    <property type="entry name" value="TETRASPANIN FAMILY-RELATED"/>
    <property type="match status" value="1"/>
</dbReference>
<sequence>MVAGCGMTCIKYIVFAVNFLFFVMGIAAVALGIYALVDKNDMKALTTIDKDGKLDDFNGVGLLQSGAIVLIVGGSFLLIMGFLGCCGAVKEVKCLLATYAAIVILIIIVQVTAAGLAIAFRGRISDKLKDGLKKGIIENYDGNLTSGNTFSRAWDFAQVNFECCGVTNATVDFVNSKWYNTTRTTSQKVPKTCCALNNKDKVLDDNEEPDLVDNGCPSEAVGDNNLNTNKPCYTSVEDWIKNRAAIIIGIALGIVFIEVSQLTLVIATYTSLSYREIWRQLTLVIAPYT</sequence>
<feature type="transmembrane region" description="Helical" evidence="6">
    <location>
        <begin position="57"/>
        <end position="83"/>
    </location>
</feature>
<keyword evidence="8" id="KW-1185">Reference proteome</keyword>
<comment type="similarity">
    <text evidence="2 6">Belongs to the tetraspanin (TM4SF) family.</text>
</comment>
<protein>
    <recommendedName>
        <fullName evidence="6">Tetraspanin</fullName>
    </recommendedName>
</protein>
<feature type="transmembrane region" description="Helical" evidence="6">
    <location>
        <begin position="12"/>
        <end position="37"/>
    </location>
</feature>
<dbReference type="InterPro" id="IPR018499">
    <property type="entry name" value="Tetraspanin/Peripherin"/>
</dbReference>
<dbReference type="GO" id="GO:0005886">
    <property type="term" value="C:plasma membrane"/>
    <property type="evidence" value="ECO:0007669"/>
    <property type="project" value="TreeGrafter"/>
</dbReference>
<evidence type="ECO:0000256" key="6">
    <source>
        <dbReference type="RuleBase" id="RU361218"/>
    </source>
</evidence>
<evidence type="ECO:0000256" key="3">
    <source>
        <dbReference type="ARBA" id="ARBA00022692"/>
    </source>
</evidence>
<dbReference type="AlphaFoldDB" id="A0AAN9ALF9"/>
<keyword evidence="4 6" id="KW-1133">Transmembrane helix</keyword>
<dbReference type="InterPro" id="IPR008952">
    <property type="entry name" value="Tetraspanin_EC2_sf"/>
</dbReference>
<dbReference type="PANTHER" id="PTHR19282">
    <property type="entry name" value="TETRASPANIN"/>
    <property type="match status" value="1"/>
</dbReference>
<dbReference type="SUPFAM" id="SSF48652">
    <property type="entry name" value="Tetraspanin"/>
    <property type="match status" value="1"/>
</dbReference>